<proteinExistence type="predicted"/>
<gene>
    <name evidence="1" type="ORF">ACFOVU_04905</name>
</gene>
<keyword evidence="2" id="KW-1185">Reference proteome</keyword>
<organism evidence="1 2">
    <name type="scientific">Nocardiopsis sediminis</name>
    <dbReference type="NCBI Taxonomy" id="1778267"/>
    <lineage>
        <taxon>Bacteria</taxon>
        <taxon>Bacillati</taxon>
        <taxon>Actinomycetota</taxon>
        <taxon>Actinomycetes</taxon>
        <taxon>Streptosporangiales</taxon>
        <taxon>Nocardiopsidaceae</taxon>
        <taxon>Nocardiopsis</taxon>
    </lineage>
</organism>
<dbReference type="EMBL" id="JBHSBH010000004">
    <property type="protein sequence ID" value="MFC3995238.1"/>
    <property type="molecule type" value="Genomic_DNA"/>
</dbReference>
<comment type="caution">
    <text evidence="1">The sequence shown here is derived from an EMBL/GenBank/DDBJ whole genome shotgun (WGS) entry which is preliminary data.</text>
</comment>
<reference evidence="2" key="1">
    <citation type="journal article" date="2019" name="Int. J. Syst. Evol. Microbiol.">
        <title>The Global Catalogue of Microorganisms (GCM) 10K type strain sequencing project: providing services to taxonomists for standard genome sequencing and annotation.</title>
        <authorList>
            <consortium name="The Broad Institute Genomics Platform"/>
            <consortium name="The Broad Institute Genome Sequencing Center for Infectious Disease"/>
            <person name="Wu L."/>
            <person name="Ma J."/>
        </authorList>
    </citation>
    <scope>NUCLEOTIDE SEQUENCE [LARGE SCALE GENOMIC DNA]</scope>
    <source>
        <strain evidence="2">TBRC 1826</strain>
    </source>
</reference>
<evidence type="ECO:0000313" key="1">
    <source>
        <dbReference type="EMBL" id="MFC3995238.1"/>
    </source>
</evidence>
<sequence>MQSMWISERAQWAPARTAWAPERAQWAPARTAWAPERVQWAPAEDGKAVAADYQLVRIS</sequence>
<name>A0ABV8FKD8_9ACTN</name>
<evidence type="ECO:0000313" key="2">
    <source>
        <dbReference type="Proteomes" id="UP001595847"/>
    </source>
</evidence>
<protein>
    <submittedName>
        <fullName evidence="1">Uncharacterized protein</fullName>
    </submittedName>
</protein>
<dbReference type="Proteomes" id="UP001595847">
    <property type="component" value="Unassembled WGS sequence"/>
</dbReference>
<accession>A0ABV8FKD8</accession>
<dbReference type="RefSeq" id="WP_378530182.1">
    <property type="nucleotide sequence ID" value="NZ_JBHSBH010000004.1"/>
</dbReference>